<dbReference type="Ensembl" id="ENSSMRT00000007741.1">
    <property type="protein sequence ID" value="ENSSMRP00000006601.1"/>
    <property type="gene ID" value="ENSSMRG00000005358.1"/>
</dbReference>
<dbReference type="SMART" id="SM00409">
    <property type="entry name" value="IG"/>
    <property type="match status" value="2"/>
</dbReference>
<protein>
    <recommendedName>
        <fullName evidence="8">Ig-like domain-containing protein</fullName>
    </recommendedName>
</protein>
<dbReference type="PANTHER" id="PTHR12035">
    <property type="entry name" value="SIALIC ACID BINDING IMMUNOGLOBULIN-LIKE LECTIN"/>
    <property type="match status" value="1"/>
</dbReference>
<dbReference type="GeneTree" id="ENSGT01150000286907"/>
<sequence length="270" mass="31024">MSLLIFSFSPLTDIVVQKMEFTITVPKDISVQRGFCAHVPCSFTVPKRFMASSQPFYIYWFKIMNKQYYLFWVNVWVMGHLMLTGNPDKGDCSFSIIYAGPQDAGRYYLRIDKGEGRYRHDFISSKHKSYSEVQVIITDLKKPNIEKPSNVIRGQPVTLSCVVPDTCSWKPPEITWPKEEKPSATSRWSRQHSQWSWSHGVNMTFIPSLAEENASLTCHVRFPATRKTIQDTVHLTFARYGAVSVLAVWVATMPQSLLQSRMVLLDLSRL</sequence>
<evidence type="ECO:0000259" key="8">
    <source>
        <dbReference type="PROSITE" id="PS50835"/>
    </source>
</evidence>
<dbReference type="Proteomes" id="UP000694421">
    <property type="component" value="Unplaced"/>
</dbReference>
<evidence type="ECO:0000313" key="10">
    <source>
        <dbReference type="Proteomes" id="UP000694421"/>
    </source>
</evidence>
<keyword evidence="4" id="KW-0130">Cell adhesion</keyword>
<comment type="subcellular location">
    <subcellularLocation>
        <location evidence="1">Membrane</location>
        <topology evidence="1">Single-pass membrane protein</topology>
    </subcellularLocation>
</comment>
<dbReference type="GO" id="GO:0030246">
    <property type="term" value="F:carbohydrate binding"/>
    <property type="evidence" value="ECO:0007669"/>
    <property type="project" value="UniProtKB-KW"/>
</dbReference>
<evidence type="ECO:0000256" key="1">
    <source>
        <dbReference type="ARBA" id="ARBA00004167"/>
    </source>
</evidence>
<dbReference type="InterPro" id="IPR036179">
    <property type="entry name" value="Ig-like_dom_sf"/>
</dbReference>
<reference evidence="9" key="2">
    <citation type="submission" date="2025-09" db="UniProtKB">
        <authorList>
            <consortium name="Ensembl"/>
        </authorList>
    </citation>
    <scope>IDENTIFICATION</scope>
</reference>
<dbReference type="GO" id="GO:0033691">
    <property type="term" value="F:sialic acid binding"/>
    <property type="evidence" value="ECO:0007669"/>
    <property type="project" value="TreeGrafter"/>
</dbReference>
<proteinExistence type="inferred from homology"/>
<accession>A0A8D0BCT0</accession>
<evidence type="ECO:0000256" key="7">
    <source>
        <dbReference type="ARBA" id="ARBA00038361"/>
    </source>
</evidence>
<evidence type="ECO:0000256" key="6">
    <source>
        <dbReference type="ARBA" id="ARBA00023136"/>
    </source>
</evidence>
<keyword evidence="6" id="KW-0472">Membrane</keyword>
<feature type="domain" description="Ig-like" evidence="8">
    <location>
        <begin position="143"/>
        <end position="230"/>
    </location>
</feature>
<evidence type="ECO:0000313" key="9">
    <source>
        <dbReference type="Ensembl" id="ENSSMRP00000006601.1"/>
    </source>
</evidence>
<reference evidence="9" key="1">
    <citation type="submission" date="2025-08" db="UniProtKB">
        <authorList>
            <consortium name="Ensembl"/>
        </authorList>
    </citation>
    <scope>IDENTIFICATION</scope>
</reference>
<keyword evidence="5" id="KW-1133">Transmembrane helix</keyword>
<keyword evidence="10" id="KW-1185">Reference proteome</keyword>
<dbReference type="Gene3D" id="2.60.40.10">
    <property type="entry name" value="Immunoglobulins"/>
    <property type="match status" value="2"/>
</dbReference>
<evidence type="ECO:0000256" key="4">
    <source>
        <dbReference type="ARBA" id="ARBA00022889"/>
    </source>
</evidence>
<comment type="similarity">
    <text evidence="7">Belongs to the immunoglobulin superfamily. SIGLEC (sialic acid binding Ig-like lectin) family.</text>
</comment>
<dbReference type="InterPro" id="IPR007110">
    <property type="entry name" value="Ig-like_dom"/>
</dbReference>
<evidence type="ECO:0000256" key="2">
    <source>
        <dbReference type="ARBA" id="ARBA00022692"/>
    </source>
</evidence>
<evidence type="ECO:0000256" key="5">
    <source>
        <dbReference type="ARBA" id="ARBA00022989"/>
    </source>
</evidence>
<keyword evidence="3" id="KW-0430">Lectin</keyword>
<evidence type="ECO:0000256" key="3">
    <source>
        <dbReference type="ARBA" id="ARBA00022734"/>
    </source>
</evidence>
<dbReference type="InterPro" id="IPR003599">
    <property type="entry name" value="Ig_sub"/>
</dbReference>
<dbReference type="SUPFAM" id="SSF48726">
    <property type="entry name" value="Immunoglobulin"/>
    <property type="match status" value="2"/>
</dbReference>
<name>A0A8D0BCT0_SALMN</name>
<dbReference type="PANTHER" id="PTHR12035:SF125">
    <property type="entry name" value="SIALIC ACID-BINDING IG-LIKE LECTIN 5"/>
    <property type="match status" value="1"/>
</dbReference>
<dbReference type="GO" id="GO:0005886">
    <property type="term" value="C:plasma membrane"/>
    <property type="evidence" value="ECO:0007669"/>
    <property type="project" value="TreeGrafter"/>
</dbReference>
<dbReference type="PROSITE" id="PS50835">
    <property type="entry name" value="IG_LIKE"/>
    <property type="match status" value="1"/>
</dbReference>
<dbReference type="AlphaFoldDB" id="A0A8D0BCT0"/>
<dbReference type="OMA" id="YKKRTQF"/>
<dbReference type="GO" id="GO:0007155">
    <property type="term" value="P:cell adhesion"/>
    <property type="evidence" value="ECO:0007669"/>
    <property type="project" value="UniProtKB-KW"/>
</dbReference>
<organism evidence="9 10">
    <name type="scientific">Salvator merianae</name>
    <name type="common">Argentine black and white tegu</name>
    <name type="synonym">Tupinambis merianae</name>
    <dbReference type="NCBI Taxonomy" id="96440"/>
    <lineage>
        <taxon>Eukaryota</taxon>
        <taxon>Metazoa</taxon>
        <taxon>Chordata</taxon>
        <taxon>Craniata</taxon>
        <taxon>Vertebrata</taxon>
        <taxon>Euteleostomi</taxon>
        <taxon>Lepidosauria</taxon>
        <taxon>Squamata</taxon>
        <taxon>Bifurcata</taxon>
        <taxon>Unidentata</taxon>
        <taxon>Episquamata</taxon>
        <taxon>Laterata</taxon>
        <taxon>Teiioidea</taxon>
        <taxon>Teiidae</taxon>
        <taxon>Salvator</taxon>
    </lineage>
</organism>
<dbReference type="InterPro" id="IPR051036">
    <property type="entry name" value="SIGLEC"/>
</dbReference>
<dbReference type="InterPro" id="IPR013783">
    <property type="entry name" value="Ig-like_fold"/>
</dbReference>
<keyword evidence="2" id="KW-0812">Transmembrane</keyword>